<name>A0A444YDU5_ARAHY</name>
<evidence type="ECO:0000313" key="5">
    <source>
        <dbReference type="Proteomes" id="UP000289738"/>
    </source>
</evidence>
<keyword evidence="2" id="KW-0472">Membrane</keyword>
<dbReference type="Proteomes" id="UP000289738">
    <property type="component" value="Chromosome B07"/>
</dbReference>
<proteinExistence type="predicted"/>
<dbReference type="EMBL" id="SDMP01000017">
    <property type="protein sequence ID" value="RYR00103.1"/>
    <property type="molecule type" value="Genomic_DNA"/>
</dbReference>
<dbReference type="STRING" id="3818.A0A444YDU5"/>
<reference evidence="4 5" key="1">
    <citation type="submission" date="2019-01" db="EMBL/GenBank/DDBJ databases">
        <title>Sequencing of cultivated peanut Arachis hypogaea provides insights into genome evolution and oil improvement.</title>
        <authorList>
            <person name="Chen X."/>
        </authorList>
    </citation>
    <scope>NUCLEOTIDE SEQUENCE [LARGE SCALE GENOMIC DNA]</scope>
    <source>
        <strain evidence="5">cv. Fuhuasheng</strain>
        <tissue evidence="4">Leaves</tissue>
    </source>
</reference>
<feature type="chain" id="PRO_5019486248" evidence="3">
    <location>
        <begin position="25"/>
        <end position="272"/>
    </location>
</feature>
<evidence type="ECO:0000256" key="1">
    <source>
        <dbReference type="SAM" id="MobiDB-lite"/>
    </source>
</evidence>
<dbReference type="AlphaFoldDB" id="A0A444YDU5"/>
<feature type="compositionally biased region" description="Pro residues" evidence="1">
    <location>
        <begin position="63"/>
        <end position="73"/>
    </location>
</feature>
<sequence length="272" mass="30181">MPADSKFGVKLLLLLLLQRLRVETREEVIVTERGREQISRASFSPTIEKTRHPPSESRASSSSPPPPSPPPRPPPRHPVHLLKTFPNASKFLKTLVAGFEIVRKFKPPLMKLLESGNIDLCFANQDEATKLQFFLKKASVLIALAMAAGTGGVVAGELELNHECSLMHWSPEDFESKLQIYAIGVGVEGNCTARLLAGCILFYYRYIKFRLRKGNTGLISSDLVVASPVEDYFLYIDDQKNPEKTEIAIVAVAEAEAEAERGGRKGRPRKNN</sequence>
<keyword evidence="5" id="KW-1185">Reference proteome</keyword>
<feature type="region of interest" description="Disordered" evidence="1">
    <location>
        <begin position="40"/>
        <end position="79"/>
    </location>
</feature>
<evidence type="ECO:0000256" key="2">
    <source>
        <dbReference type="SAM" id="Phobius"/>
    </source>
</evidence>
<feature type="transmembrane region" description="Helical" evidence="2">
    <location>
        <begin position="140"/>
        <end position="158"/>
    </location>
</feature>
<keyword evidence="2" id="KW-1133">Transmembrane helix</keyword>
<keyword evidence="2" id="KW-0812">Transmembrane</keyword>
<comment type="caution">
    <text evidence="4">The sequence shown here is derived from an EMBL/GenBank/DDBJ whole genome shotgun (WGS) entry which is preliminary data.</text>
</comment>
<feature type="signal peptide" evidence="3">
    <location>
        <begin position="1"/>
        <end position="24"/>
    </location>
</feature>
<accession>A0A444YDU5</accession>
<evidence type="ECO:0000256" key="3">
    <source>
        <dbReference type="SAM" id="SignalP"/>
    </source>
</evidence>
<protein>
    <submittedName>
        <fullName evidence="4">Uncharacterized protein</fullName>
    </submittedName>
</protein>
<feature type="transmembrane region" description="Helical" evidence="2">
    <location>
        <begin position="178"/>
        <end position="204"/>
    </location>
</feature>
<evidence type="ECO:0000313" key="4">
    <source>
        <dbReference type="EMBL" id="RYR00103.1"/>
    </source>
</evidence>
<keyword evidence="3" id="KW-0732">Signal</keyword>
<organism evidence="4 5">
    <name type="scientific">Arachis hypogaea</name>
    <name type="common">Peanut</name>
    <dbReference type="NCBI Taxonomy" id="3818"/>
    <lineage>
        <taxon>Eukaryota</taxon>
        <taxon>Viridiplantae</taxon>
        <taxon>Streptophyta</taxon>
        <taxon>Embryophyta</taxon>
        <taxon>Tracheophyta</taxon>
        <taxon>Spermatophyta</taxon>
        <taxon>Magnoliopsida</taxon>
        <taxon>eudicotyledons</taxon>
        <taxon>Gunneridae</taxon>
        <taxon>Pentapetalae</taxon>
        <taxon>rosids</taxon>
        <taxon>fabids</taxon>
        <taxon>Fabales</taxon>
        <taxon>Fabaceae</taxon>
        <taxon>Papilionoideae</taxon>
        <taxon>50 kb inversion clade</taxon>
        <taxon>dalbergioids sensu lato</taxon>
        <taxon>Dalbergieae</taxon>
        <taxon>Pterocarpus clade</taxon>
        <taxon>Arachis</taxon>
    </lineage>
</organism>
<gene>
    <name evidence="4" type="ORF">Ahy_B07g088181</name>
</gene>